<dbReference type="AlphaFoldDB" id="A0A1Y1XB71"/>
<dbReference type="STRING" id="1754192.A0A1Y1XB71"/>
<dbReference type="GO" id="GO:0005886">
    <property type="term" value="C:plasma membrane"/>
    <property type="evidence" value="ECO:0007669"/>
    <property type="project" value="TreeGrafter"/>
</dbReference>
<dbReference type="InterPro" id="IPR045052">
    <property type="entry name" value="Copine"/>
</dbReference>
<dbReference type="OrthoDB" id="5855668at2759"/>
<dbReference type="SUPFAM" id="SSF49562">
    <property type="entry name" value="C2 domain (Calcium/lipid-binding domain, CaLB)"/>
    <property type="match status" value="2"/>
</dbReference>
<evidence type="ECO:0000256" key="1">
    <source>
        <dbReference type="ARBA" id="ARBA00009048"/>
    </source>
</evidence>
<dbReference type="CDD" id="cd04047">
    <property type="entry name" value="C2B_Copine"/>
    <property type="match status" value="1"/>
</dbReference>
<evidence type="ECO:0000259" key="3">
    <source>
        <dbReference type="PROSITE" id="PS50004"/>
    </source>
</evidence>
<dbReference type="InterPro" id="IPR010734">
    <property type="entry name" value="Copine_C"/>
</dbReference>
<dbReference type="Gene3D" id="2.60.40.150">
    <property type="entry name" value="C2 domain"/>
    <property type="match status" value="2"/>
</dbReference>
<dbReference type="PANTHER" id="PTHR10857:SF106">
    <property type="entry name" value="C2 DOMAIN-CONTAINING PROTEIN"/>
    <property type="match status" value="1"/>
</dbReference>
<evidence type="ECO:0000256" key="2">
    <source>
        <dbReference type="ARBA" id="ARBA00022737"/>
    </source>
</evidence>
<name>A0A1Y1XB71_9FUNG</name>
<accession>A0A1Y1XB71</accession>
<dbReference type="CDD" id="cd04048">
    <property type="entry name" value="C2A_Copine"/>
    <property type="match status" value="1"/>
</dbReference>
<evidence type="ECO:0000313" key="5">
    <source>
        <dbReference type="Proteomes" id="UP000193944"/>
    </source>
</evidence>
<reference evidence="4 5" key="1">
    <citation type="submission" date="2016-08" db="EMBL/GenBank/DDBJ databases">
        <title>A Parts List for Fungal Cellulosomes Revealed by Comparative Genomics.</title>
        <authorList>
            <consortium name="DOE Joint Genome Institute"/>
            <person name="Haitjema C.H."/>
            <person name="Gilmore S.P."/>
            <person name="Henske J.K."/>
            <person name="Solomon K.V."/>
            <person name="De Groot R."/>
            <person name="Kuo A."/>
            <person name="Mondo S.J."/>
            <person name="Salamov A.A."/>
            <person name="Labutti K."/>
            <person name="Zhao Z."/>
            <person name="Chiniquy J."/>
            <person name="Barry K."/>
            <person name="Brewer H.M."/>
            <person name="Purvine S.O."/>
            <person name="Wright A.T."/>
            <person name="Boxma B."/>
            <person name="Van Alen T."/>
            <person name="Hackstein J.H."/>
            <person name="Baker S.E."/>
            <person name="Grigoriev I.V."/>
            <person name="O'Malley M.A."/>
        </authorList>
    </citation>
    <scope>NUCLEOTIDE SEQUENCE [LARGE SCALE GENOMIC DNA]</scope>
    <source>
        <strain evidence="4 5">S4</strain>
    </source>
</reference>
<dbReference type="SMART" id="SM00239">
    <property type="entry name" value="C2"/>
    <property type="match status" value="2"/>
</dbReference>
<dbReference type="PROSITE" id="PS50004">
    <property type="entry name" value="C2"/>
    <property type="match status" value="2"/>
</dbReference>
<dbReference type="PANTHER" id="PTHR10857">
    <property type="entry name" value="COPINE"/>
    <property type="match status" value="1"/>
</dbReference>
<dbReference type="InterPro" id="IPR000008">
    <property type="entry name" value="C2_dom"/>
</dbReference>
<keyword evidence="2" id="KW-0677">Repeat</keyword>
<dbReference type="SMART" id="SM00327">
    <property type="entry name" value="VWA"/>
    <property type="match status" value="1"/>
</dbReference>
<dbReference type="InterPro" id="IPR002035">
    <property type="entry name" value="VWF_A"/>
</dbReference>
<dbReference type="SUPFAM" id="SSF53300">
    <property type="entry name" value="vWA-like"/>
    <property type="match status" value="1"/>
</dbReference>
<proteinExistence type="inferred from homology"/>
<dbReference type="Pfam" id="PF00168">
    <property type="entry name" value="C2"/>
    <property type="match status" value="2"/>
</dbReference>
<protein>
    <submittedName>
        <fullName evidence="4">Copine-domain-containing protein</fullName>
    </submittedName>
</protein>
<dbReference type="Pfam" id="PF07002">
    <property type="entry name" value="Copine"/>
    <property type="match status" value="1"/>
</dbReference>
<gene>
    <name evidence="4" type="ORF">BCR32DRAFT_292281</name>
</gene>
<organism evidence="4 5">
    <name type="scientific">Anaeromyces robustus</name>
    <dbReference type="NCBI Taxonomy" id="1754192"/>
    <lineage>
        <taxon>Eukaryota</taxon>
        <taxon>Fungi</taxon>
        <taxon>Fungi incertae sedis</taxon>
        <taxon>Chytridiomycota</taxon>
        <taxon>Chytridiomycota incertae sedis</taxon>
        <taxon>Neocallimastigomycetes</taxon>
        <taxon>Neocallimastigales</taxon>
        <taxon>Neocallimastigaceae</taxon>
        <taxon>Anaeromyces</taxon>
    </lineage>
</organism>
<dbReference type="InterPro" id="IPR035892">
    <property type="entry name" value="C2_domain_sf"/>
</dbReference>
<dbReference type="EMBL" id="MCFG01000083">
    <property type="protein sequence ID" value="ORX82967.1"/>
    <property type="molecule type" value="Genomic_DNA"/>
</dbReference>
<comment type="caution">
    <text evidence="4">The sequence shown here is derived from an EMBL/GenBank/DDBJ whole genome shotgun (WGS) entry which is preliminary data.</text>
</comment>
<dbReference type="GO" id="GO:0005544">
    <property type="term" value="F:calcium-dependent phospholipid binding"/>
    <property type="evidence" value="ECO:0007669"/>
    <property type="project" value="InterPro"/>
</dbReference>
<evidence type="ECO:0000313" key="4">
    <source>
        <dbReference type="EMBL" id="ORX82967.1"/>
    </source>
</evidence>
<reference evidence="4 5" key="2">
    <citation type="submission" date="2016-08" db="EMBL/GenBank/DDBJ databases">
        <title>Pervasive Adenine N6-methylation of Active Genes in Fungi.</title>
        <authorList>
            <consortium name="DOE Joint Genome Institute"/>
            <person name="Mondo S.J."/>
            <person name="Dannebaum R.O."/>
            <person name="Kuo R.C."/>
            <person name="Labutti K."/>
            <person name="Haridas S."/>
            <person name="Kuo A."/>
            <person name="Salamov A."/>
            <person name="Ahrendt S.R."/>
            <person name="Lipzen A."/>
            <person name="Sullivan W."/>
            <person name="Andreopoulos W.B."/>
            <person name="Clum A."/>
            <person name="Lindquist E."/>
            <person name="Daum C."/>
            <person name="Ramamoorthy G.K."/>
            <person name="Gryganskyi A."/>
            <person name="Culley D."/>
            <person name="Magnuson J.K."/>
            <person name="James T.Y."/>
            <person name="O'Malley M.A."/>
            <person name="Stajich J.E."/>
            <person name="Spatafora J.W."/>
            <person name="Visel A."/>
            <person name="Grigoriev I.V."/>
        </authorList>
    </citation>
    <scope>NUCLEOTIDE SEQUENCE [LARGE SCALE GENOMIC DNA]</scope>
    <source>
        <strain evidence="4 5">S4</strain>
    </source>
</reference>
<comment type="similarity">
    <text evidence="1">Belongs to the copine family.</text>
</comment>
<feature type="domain" description="C2" evidence="3">
    <location>
        <begin position="5"/>
        <end position="141"/>
    </location>
</feature>
<sequence length="581" mass="65873">MSTAPNKNSTYYQYPDMKNNGKKIPSKVEITISCKNLPKFDKLSKSDPKIFIFIENKLYNGNDVTSLWKSIGSTERIKNNENPVFTKSFIIDYYFEMIQNLRFVVFDMDSDSDEWKKNDYIGYVEKTLGELISSSKDNGYLCDILTAIPSGIEVNNSKAQSHHSTSTMLFKVREIVDSPIKIKFDITCEHIDKKDTFGKSDPFVIISRIEDDDSKVKVLEASVIKNTLNPVWNNLEISESALINGDPDRKLFFEVYDWDKNSENDLIGTFTTTFSLLIKQKSFMIINEKKKEKKGDKYVNSGVLFFKITERPKTLEFVDFPLGGTEILVSFAIDFTASNGQPSEPDSLHYKKPNYDPNNFNTLNEYQKAISSIGYVLEPYDSNRYMEIYGYGARFFNRKTVEHDCSLTGDPDNPSVFRVAGILETYHKALQTVKLSGPTNFAPIINKMASKAREGLAPKNTDAPLHKYHILTILTDGAISDMENTKKAIVEASDAPLSIIIIGIGKSNFGSMNVLDGDNNKLSSGGKTSERDIVQFVPLSKYINDPSLLASETLAEIPKQVLEFSKLYKYRPPKYYYDIIY</sequence>
<dbReference type="InterPro" id="IPR036465">
    <property type="entry name" value="vWFA_dom_sf"/>
</dbReference>
<dbReference type="GO" id="GO:0071277">
    <property type="term" value="P:cellular response to calcium ion"/>
    <property type="evidence" value="ECO:0007669"/>
    <property type="project" value="TreeGrafter"/>
</dbReference>
<feature type="domain" description="C2" evidence="3">
    <location>
        <begin position="148"/>
        <end position="287"/>
    </location>
</feature>
<dbReference type="Proteomes" id="UP000193944">
    <property type="component" value="Unassembled WGS sequence"/>
</dbReference>
<keyword evidence="5" id="KW-1185">Reference proteome</keyword>
<dbReference type="InterPro" id="IPR037768">
    <property type="entry name" value="C2B_Copine"/>
</dbReference>